<dbReference type="PRINTS" id="PR00092">
    <property type="entry name" value="TYROSINASE"/>
</dbReference>
<dbReference type="AlphaFoldDB" id="A0AAI8VM86"/>
<name>A0AAI8VM86_9PEZI</name>
<evidence type="ECO:0000256" key="1">
    <source>
        <dbReference type="ARBA" id="ARBA00022723"/>
    </source>
</evidence>
<feature type="chain" id="PRO_5042545771" evidence="3">
    <location>
        <begin position="20"/>
        <end position="368"/>
    </location>
</feature>
<dbReference type="PANTHER" id="PTHR11474">
    <property type="entry name" value="TYROSINASE FAMILY MEMBER"/>
    <property type="match status" value="1"/>
</dbReference>
<evidence type="ECO:0000259" key="4">
    <source>
        <dbReference type="PROSITE" id="PS00498"/>
    </source>
</evidence>
<evidence type="ECO:0000313" key="6">
    <source>
        <dbReference type="Proteomes" id="UP001295740"/>
    </source>
</evidence>
<proteinExistence type="predicted"/>
<dbReference type="SUPFAM" id="SSF48056">
    <property type="entry name" value="Di-copper centre-containing domain"/>
    <property type="match status" value="1"/>
</dbReference>
<evidence type="ECO:0000256" key="2">
    <source>
        <dbReference type="ARBA" id="ARBA00023002"/>
    </source>
</evidence>
<evidence type="ECO:0000256" key="3">
    <source>
        <dbReference type="SAM" id="SignalP"/>
    </source>
</evidence>
<dbReference type="InterPro" id="IPR008922">
    <property type="entry name" value="Di-copper_centre_dom_sf"/>
</dbReference>
<accession>A0AAI8VM86</accession>
<dbReference type="InterPro" id="IPR050316">
    <property type="entry name" value="Tyrosinase/Hemocyanin"/>
</dbReference>
<feature type="signal peptide" evidence="3">
    <location>
        <begin position="1"/>
        <end position="19"/>
    </location>
</feature>
<comment type="caution">
    <text evidence="5">The sequence shown here is derived from an EMBL/GenBank/DDBJ whole genome shotgun (WGS) entry which is preliminary data.</text>
</comment>
<keyword evidence="3" id="KW-0732">Signal</keyword>
<dbReference type="PROSITE" id="PS00498">
    <property type="entry name" value="TYROSINASE_2"/>
    <property type="match status" value="1"/>
</dbReference>
<reference evidence="5" key="1">
    <citation type="submission" date="2023-10" db="EMBL/GenBank/DDBJ databases">
        <authorList>
            <person name="Hackl T."/>
        </authorList>
    </citation>
    <scope>NUCLEOTIDE SEQUENCE</scope>
</reference>
<feature type="domain" description="Tyrosinase copper-binding" evidence="4">
    <location>
        <begin position="289"/>
        <end position="300"/>
    </location>
</feature>
<dbReference type="Pfam" id="PF00264">
    <property type="entry name" value="Tyrosinase"/>
    <property type="match status" value="1"/>
</dbReference>
<keyword evidence="2" id="KW-0560">Oxidoreductase</keyword>
<dbReference type="GO" id="GO:0046872">
    <property type="term" value="F:metal ion binding"/>
    <property type="evidence" value="ECO:0007669"/>
    <property type="project" value="UniProtKB-KW"/>
</dbReference>
<dbReference type="EMBL" id="CAUWAG010000010">
    <property type="protein sequence ID" value="CAJ2507152.1"/>
    <property type="molecule type" value="Genomic_DNA"/>
</dbReference>
<gene>
    <name evidence="5" type="ORF">KHLLAP_LOCUS7620</name>
</gene>
<dbReference type="PANTHER" id="PTHR11474:SF125">
    <property type="entry name" value="N-ACETYL-6-HYDROXYTRYPTOPHAN OXIDASE IVOB-RELATED"/>
    <property type="match status" value="1"/>
</dbReference>
<keyword evidence="6" id="KW-1185">Reference proteome</keyword>
<organism evidence="5 6">
    <name type="scientific">Anthostomella pinea</name>
    <dbReference type="NCBI Taxonomy" id="933095"/>
    <lineage>
        <taxon>Eukaryota</taxon>
        <taxon>Fungi</taxon>
        <taxon>Dikarya</taxon>
        <taxon>Ascomycota</taxon>
        <taxon>Pezizomycotina</taxon>
        <taxon>Sordariomycetes</taxon>
        <taxon>Xylariomycetidae</taxon>
        <taxon>Xylariales</taxon>
        <taxon>Xylariaceae</taxon>
        <taxon>Anthostomella</taxon>
    </lineage>
</organism>
<protein>
    <submittedName>
        <fullName evidence="5">Uu.00g083380.m01.CDS01</fullName>
    </submittedName>
</protein>
<evidence type="ECO:0000313" key="5">
    <source>
        <dbReference type="EMBL" id="CAJ2507152.1"/>
    </source>
</evidence>
<dbReference type="GO" id="GO:0016491">
    <property type="term" value="F:oxidoreductase activity"/>
    <property type="evidence" value="ECO:0007669"/>
    <property type="project" value="UniProtKB-KW"/>
</dbReference>
<sequence>MHLFNIASFALLGLPLVASSPLQARDELQSLNDQAVAALQARCNTTGCNISNARVRRDWVAFSSNEKTDYISAMNCFMALPSIADTSFAPGARTRYDDFVAGNFLTWHRYFLSSFEAALAEECGYTDTQPYWNWLADHDSLQESAYFDGSNTSFGGDGYFVQHNGSLVSLGKVHIPSGTGGGCVTSGPFTDYVINLGPVTPTMDGLNASSSALAYNPHCMIRDLNSYVANEWLTLEKLLNITVGDASGSIALFQNELQGRFGDGFLGLHTAGHNTMGGTSGDLFASPVDPMFWLHHGMVDRVYWIWQALHLDQADTTAGTLTINNSPASRNTTVDDVVDLSVNVNAVPRPISSLLDTLSGDPFCYIYL</sequence>
<dbReference type="InterPro" id="IPR002227">
    <property type="entry name" value="Tyrosinase_Cu-bd"/>
</dbReference>
<keyword evidence="1" id="KW-0479">Metal-binding</keyword>
<dbReference type="Gene3D" id="1.10.1280.10">
    <property type="entry name" value="Di-copper center containing domain from catechol oxidase"/>
    <property type="match status" value="1"/>
</dbReference>
<dbReference type="Proteomes" id="UP001295740">
    <property type="component" value="Unassembled WGS sequence"/>
</dbReference>